<feature type="region of interest" description="Disordered" evidence="1">
    <location>
        <begin position="140"/>
        <end position="159"/>
    </location>
</feature>
<proteinExistence type="predicted"/>
<accession>A0ABP5GR91</accession>
<comment type="caution">
    <text evidence="2">The sequence shown here is derived from an EMBL/GenBank/DDBJ whole genome shotgun (WGS) entry which is preliminary data.</text>
</comment>
<gene>
    <name evidence="2" type="ORF">GCM10009839_69000</name>
</gene>
<keyword evidence="3" id="KW-1185">Reference proteome</keyword>
<dbReference type="RefSeq" id="WP_344669895.1">
    <property type="nucleotide sequence ID" value="NZ_BAAAQN010000053.1"/>
</dbReference>
<protein>
    <submittedName>
        <fullName evidence="2">Uncharacterized protein</fullName>
    </submittedName>
</protein>
<name>A0ABP5GR91_9ACTN</name>
<evidence type="ECO:0000313" key="2">
    <source>
        <dbReference type="EMBL" id="GAA2051966.1"/>
    </source>
</evidence>
<evidence type="ECO:0000256" key="1">
    <source>
        <dbReference type="SAM" id="MobiDB-lite"/>
    </source>
</evidence>
<dbReference type="EMBL" id="BAAAQN010000053">
    <property type="protein sequence ID" value="GAA2051966.1"/>
    <property type="molecule type" value="Genomic_DNA"/>
</dbReference>
<sequence>MDTNPRGEDRDHAVGRRLASRVTDPRPPPPDPADHAVHDAEQIVGDAWIQVLVTHRDQTNAALVAATARCDGTRRQLAQTLAERAPHPIAAAHTALEEALAAQRTAARSYEQAHEGLVLELDLLAWRNIQHRVEECIARNGEPTTPAARTEPPPAVREPSVPVLSRLSHRLLPWCLYLVVSYAAGGWSP</sequence>
<organism evidence="2 3">
    <name type="scientific">Catenulispora yoronensis</name>
    <dbReference type="NCBI Taxonomy" id="450799"/>
    <lineage>
        <taxon>Bacteria</taxon>
        <taxon>Bacillati</taxon>
        <taxon>Actinomycetota</taxon>
        <taxon>Actinomycetes</taxon>
        <taxon>Catenulisporales</taxon>
        <taxon>Catenulisporaceae</taxon>
        <taxon>Catenulispora</taxon>
    </lineage>
</organism>
<feature type="region of interest" description="Disordered" evidence="1">
    <location>
        <begin position="1"/>
        <end position="35"/>
    </location>
</feature>
<evidence type="ECO:0000313" key="3">
    <source>
        <dbReference type="Proteomes" id="UP001500751"/>
    </source>
</evidence>
<reference evidence="3" key="1">
    <citation type="journal article" date="2019" name="Int. J. Syst. Evol. Microbiol.">
        <title>The Global Catalogue of Microorganisms (GCM) 10K type strain sequencing project: providing services to taxonomists for standard genome sequencing and annotation.</title>
        <authorList>
            <consortium name="The Broad Institute Genomics Platform"/>
            <consortium name="The Broad Institute Genome Sequencing Center for Infectious Disease"/>
            <person name="Wu L."/>
            <person name="Ma J."/>
        </authorList>
    </citation>
    <scope>NUCLEOTIDE SEQUENCE [LARGE SCALE GENOMIC DNA]</scope>
    <source>
        <strain evidence="3">JCM 16014</strain>
    </source>
</reference>
<feature type="compositionally biased region" description="Basic and acidic residues" evidence="1">
    <location>
        <begin position="1"/>
        <end position="14"/>
    </location>
</feature>
<dbReference type="Proteomes" id="UP001500751">
    <property type="component" value="Unassembled WGS sequence"/>
</dbReference>